<dbReference type="Gene3D" id="1.25.40.180">
    <property type="match status" value="1"/>
</dbReference>
<keyword evidence="3" id="KW-1185">Reference proteome</keyword>
<proteinExistence type="predicted"/>
<protein>
    <recommendedName>
        <fullName evidence="1">MIF4G domain-containing protein</fullName>
    </recommendedName>
</protein>
<evidence type="ECO:0000313" key="3">
    <source>
        <dbReference type="Proteomes" id="UP000054549"/>
    </source>
</evidence>
<dbReference type="AlphaFoldDB" id="A0A0C2SH51"/>
<accession>A0A0C2SH51</accession>
<dbReference type="InterPro" id="IPR003890">
    <property type="entry name" value="MIF4G-like_typ-3"/>
</dbReference>
<dbReference type="GO" id="GO:0003723">
    <property type="term" value="F:RNA binding"/>
    <property type="evidence" value="ECO:0007669"/>
    <property type="project" value="InterPro"/>
</dbReference>
<dbReference type="Proteomes" id="UP000054549">
    <property type="component" value="Unassembled WGS sequence"/>
</dbReference>
<organism evidence="2 3">
    <name type="scientific">Amanita muscaria (strain Koide BX008)</name>
    <dbReference type="NCBI Taxonomy" id="946122"/>
    <lineage>
        <taxon>Eukaryota</taxon>
        <taxon>Fungi</taxon>
        <taxon>Dikarya</taxon>
        <taxon>Basidiomycota</taxon>
        <taxon>Agaricomycotina</taxon>
        <taxon>Agaricomycetes</taxon>
        <taxon>Agaricomycetidae</taxon>
        <taxon>Agaricales</taxon>
        <taxon>Pluteineae</taxon>
        <taxon>Amanitaceae</taxon>
        <taxon>Amanita</taxon>
    </lineage>
</organism>
<dbReference type="InParanoid" id="A0A0C2SH51"/>
<sequence length="174" mass="19847">MVKYTQARHQITRVIVEKVTEETRQSYACAQLCSMMIKDNGRVTANGLLFGKHLGEICQENLEAIAASVAAAGDHTARVRRLRLIEFIRVLAVWKTVDMWAPTIIDKWVTALLDANDEEKVVTLCMAMTRAGRICTSRDTMNSWLQRVTNVAQETSKPRVRKLLQVRYFNDLFC</sequence>
<dbReference type="EMBL" id="KN818270">
    <property type="protein sequence ID" value="KIL62455.1"/>
    <property type="molecule type" value="Genomic_DNA"/>
</dbReference>
<dbReference type="HOGENOM" id="CLU_1539628_0_0_1"/>
<dbReference type="Pfam" id="PF02854">
    <property type="entry name" value="MIF4G"/>
    <property type="match status" value="1"/>
</dbReference>
<feature type="domain" description="MIF4G" evidence="1">
    <location>
        <begin position="8"/>
        <end position="165"/>
    </location>
</feature>
<evidence type="ECO:0000313" key="2">
    <source>
        <dbReference type="EMBL" id="KIL62455.1"/>
    </source>
</evidence>
<gene>
    <name evidence="2" type="ORF">M378DRAFT_759791</name>
</gene>
<dbReference type="SUPFAM" id="SSF48371">
    <property type="entry name" value="ARM repeat"/>
    <property type="match status" value="1"/>
</dbReference>
<dbReference type="InterPro" id="IPR016024">
    <property type="entry name" value="ARM-type_fold"/>
</dbReference>
<name>A0A0C2SH51_AMAMK</name>
<reference evidence="2 3" key="1">
    <citation type="submission" date="2014-04" db="EMBL/GenBank/DDBJ databases">
        <title>Evolutionary Origins and Diversification of the Mycorrhizal Mutualists.</title>
        <authorList>
            <consortium name="DOE Joint Genome Institute"/>
            <consortium name="Mycorrhizal Genomics Consortium"/>
            <person name="Kohler A."/>
            <person name="Kuo A."/>
            <person name="Nagy L.G."/>
            <person name="Floudas D."/>
            <person name="Copeland A."/>
            <person name="Barry K.W."/>
            <person name="Cichocki N."/>
            <person name="Veneault-Fourrey C."/>
            <person name="LaButti K."/>
            <person name="Lindquist E.A."/>
            <person name="Lipzen A."/>
            <person name="Lundell T."/>
            <person name="Morin E."/>
            <person name="Murat C."/>
            <person name="Riley R."/>
            <person name="Ohm R."/>
            <person name="Sun H."/>
            <person name="Tunlid A."/>
            <person name="Henrissat B."/>
            <person name="Grigoriev I.V."/>
            <person name="Hibbett D.S."/>
            <person name="Martin F."/>
        </authorList>
    </citation>
    <scope>NUCLEOTIDE SEQUENCE [LARGE SCALE GENOMIC DNA]</scope>
    <source>
        <strain evidence="2 3">Koide BX008</strain>
    </source>
</reference>
<evidence type="ECO:0000259" key="1">
    <source>
        <dbReference type="Pfam" id="PF02854"/>
    </source>
</evidence>